<keyword evidence="10" id="KW-0325">Glycoprotein</keyword>
<dbReference type="Proteomes" id="UP000694544">
    <property type="component" value="Unplaced"/>
</dbReference>
<dbReference type="CDD" id="cd10580">
    <property type="entry name" value="TNFRSF10"/>
    <property type="match status" value="1"/>
</dbReference>
<feature type="transmembrane region" description="Helical" evidence="13">
    <location>
        <begin position="49"/>
        <end position="70"/>
    </location>
</feature>
<dbReference type="PANTHER" id="PTHR46330">
    <property type="entry name" value="TUMOR NECROSIS FACTOR RECEPTOR SUPERFAMILY MEMBER 10B"/>
    <property type="match status" value="1"/>
</dbReference>
<evidence type="ECO:0000259" key="14">
    <source>
        <dbReference type="PROSITE" id="PS50050"/>
    </source>
</evidence>
<keyword evidence="4" id="KW-0732">Signal</keyword>
<reference evidence="15" key="2">
    <citation type="submission" date="2025-09" db="UniProtKB">
        <authorList>
            <consortium name="Ensembl"/>
        </authorList>
    </citation>
    <scope>IDENTIFICATION</scope>
</reference>
<evidence type="ECO:0000256" key="8">
    <source>
        <dbReference type="ARBA" id="ARBA00023157"/>
    </source>
</evidence>
<evidence type="ECO:0000313" key="15">
    <source>
        <dbReference type="Ensembl" id="ENSMMSP00000016948.1"/>
    </source>
</evidence>
<evidence type="ECO:0000256" key="6">
    <source>
        <dbReference type="ARBA" id="ARBA00022989"/>
    </source>
</evidence>
<sequence length="275" mass="30079">MALAAVTPPQSAQRTLPDRTGQRGQRAPAAYSSRAGCTQGPRPRLRGPWALIFVVLGVLLLVKPASAMSIRKDEVHQQLSTPLEWILQQKLCLPGFYMEESSGDCAPCTDGIDYTNHSNTLPSCLLCTTCKSGEEEKSRCTSTKDTDCQCKPGTFRREDAPEFCQKCSTRCPDGKVMVMDCTPWSNIKCVDQESGASLLVIGIVTGLVITIVLIGCVVWRFFKGVFGECWHKVKKLTEDNAQSHNEARRLSAENSSTSEVLLGRISEERTATGSS</sequence>
<evidence type="ECO:0000256" key="1">
    <source>
        <dbReference type="ARBA" id="ARBA00004479"/>
    </source>
</evidence>
<keyword evidence="8 11" id="KW-1015">Disulfide bond</keyword>
<keyword evidence="16" id="KW-1185">Reference proteome</keyword>
<feature type="disulfide bond" evidence="11">
    <location>
        <begin position="171"/>
        <end position="189"/>
    </location>
</feature>
<comment type="caution">
    <text evidence="11">Lacks conserved residue(s) required for the propagation of feature annotation.</text>
</comment>
<dbReference type="PANTHER" id="PTHR46330:SF15">
    <property type="entry name" value="TUMOR NECROSIS FACTOR RECEPTOR SUPERFAMILY, MEMBER 10D, DECOY WITH TRUNCATED DEATH DOMAIN"/>
    <property type="match status" value="1"/>
</dbReference>
<keyword evidence="2 13" id="KW-0812">Transmembrane</keyword>
<evidence type="ECO:0000313" key="16">
    <source>
        <dbReference type="Proteomes" id="UP000694544"/>
    </source>
</evidence>
<dbReference type="Ensembl" id="ENSMMST00000018732.1">
    <property type="protein sequence ID" value="ENSMMSP00000016948.1"/>
    <property type="gene ID" value="ENSMMSG00000012887.1"/>
</dbReference>
<dbReference type="InterPro" id="IPR052491">
    <property type="entry name" value="TNFRSF10"/>
</dbReference>
<evidence type="ECO:0000256" key="5">
    <source>
        <dbReference type="ARBA" id="ARBA00022737"/>
    </source>
</evidence>
<evidence type="ECO:0000256" key="13">
    <source>
        <dbReference type="SAM" id="Phobius"/>
    </source>
</evidence>
<dbReference type="GO" id="GO:0045569">
    <property type="term" value="F:TRAIL binding"/>
    <property type="evidence" value="ECO:0007669"/>
    <property type="project" value="InterPro"/>
</dbReference>
<keyword evidence="9" id="KW-0675">Receptor</keyword>
<keyword evidence="3" id="KW-0053">Apoptosis</keyword>
<dbReference type="GeneTree" id="ENSGT00940000162635"/>
<dbReference type="Gene3D" id="2.10.50.10">
    <property type="entry name" value="Tumor Necrosis Factor Receptor, subunit A, domain 2"/>
    <property type="match status" value="3"/>
</dbReference>
<evidence type="ECO:0000256" key="12">
    <source>
        <dbReference type="SAM" id="MobiDB-lite"/>
    </source>
</evidence>
<evidence type="ECO:0000256" key="4">
    <source>
        <dbReference type="ARBA" id="ARBA00022729"/>
    </source>
</evidence>
<evidence type="ECO:0000256" key="7">
    <source>
        <dbReference type="ARBA" id="ARBA00023136"/>
    </source>
</evidence>
<organism evidence="15 16">
    <name type="scientific">Moschus moschiferus</name>
    <name type="common">Siberian musk deer</name>
    <name type="synonym">Moschus sibiricus</name>
    <dbReference type="NCBI Taxonomy" id="68415"/>
    <lineage>
        <taxon>Eukaryota</taxon>
        <taxon>Metazoa</taxon>
        <taxon>Chordata</taxon>
        <taxon>Craniata</taxon>
        <taxon>Vertebrata</taxon>
        <taxon>Euteleostomi</taxon>
        <taxon>Mammalia</taxon>
        <taxon>Eutheria</taxon>
        <taxon>Laurasiatheria</taxon>
        <taxon>Artiodactyla</taxon>
        <taxon>Ruminantia</taxon>
        <taxon>Pecora</taxon>
        <taxon>Moschidae</taxon>
        <taxon>Moschus</taxon>
    </lineage>
</organism>
<evidence type="ECO:0000256" key="10">
    <source>
        <dbReference type="ARBA" id="ARBA00023180"/>
    </source>
</evidence>
<evidence type="ECO:0000256" key="3">
    <source>
        <dbReference type="ARBA" id="ARBA00022703"/>
    </source>
</evidence>
<feature type="repeat" description="TNFR-Cys" evidence="11">
    <location>
        <begin position="149"/>
        <end position="189"/>
    </location>
</feature>
<dbReference type="AlphaFoldDB" id="A0A8C6DKW6"/>
<feature type="disulfide bond" evidence="11">
    <location>
        <begin position="130"/>
        <end position="148"/>
    </location>
</feature>
<keyword evidence="6 13" id="KW-1133">Transmembrane helix</keyword>
<keyword evidence="5" id="KW-0677">Repeat</keyword>
<accession>A0A8C6DKW6</accession>
<protein>
    <recommendedName>
        <fullName evidence="14">TNFR-Cys domain-containing protein</fullName>
    </recommendedName>
</protein>
<name>A0A8C6DKW6_MOSMO</name>
<evidence type="ECO:0000256" key="11">
    <source>
        <dbReference type="PROSITE-ProRule" id="PRU00206"/>
    </source>
</evidence>
<dbReference type="PRINTS" id="PR01956">
    <property type="entry name" value="TNFACTORR10"/>
</dbReference>
<dbReference type="GO" id="GO:0016020">
    <property type="term" value="C:membrane"/>
    <property type="evidence" value="ECO:0007669"/>
    <property type="project" value="UniProtKB-SubCell"/>
</dbReference>
<dbReference type="SMART" id="SM00208">
    <property type="entry name" value="TNFR"/>
    <property type="match status" value="2"/>
</dbReference>
<dbReference type="SUPFAM" id="SSF57586">
    <property type="entry name" value="TNF receptor-like"/>
    <property type="match status" value="3"/>
</dbReference>
<dbReference type="FunFam" id="2.10.50.10:FF:000004">
    <property type="entry name" value="Tumor necrosis factor receptor superfamily member 6"/>
    <property type="match status" value="1"/>
</dbReference>
<feature type="domain" description="TNFR-Cys" evidence="14">
    <location>
        <begin position="107"/>
        <end position="148"/>
    </location>
</feature>
<feature type="repeat" description="TNFR-Cys" evidence="11">
    <location>
        <begin position="107"/>
        <end position="148"/>
    </location>
</feature>
<proteinExistence type="predicted"/>
<feature type="region of interest" description="Disordered" evidence="12">
    <location>
        <begin position="1"/>
        <end position="41"/>
    </location>
</feature>
<dbReference type="GO" id="GO:0007165">
    <property type="term" value="P:signal transduction"/>
    <property type="evidence" value="ECO:0007669"/>
    <property type="project" value="UniProtKB-ARBA"/>
</dbReference>
<feature type="domain" description="TNFR-Cys" evidence="14">
    <location>
        <begin position="149"/>
        <end position="189"/>
    </location>
</feature>
<dbReference type="PROSITE" id="PS50050">
    <property type="entry name" value="TNFR_NGFR_2"/>
    <property type="match status" value="2"/>
</dbReference>
<evidence type="ECO:0000256" key="2">
    <source>
        <dbReference type="ARBA" id="ARBA00022692"/>
    </source>
</evidence>
<dbReference type="Pfam" id="PF00020">
    <property type="entry name" value="TNFR_c6"/>
    <property type="match status" value="2"/>
</dbReference>
<feature type="transmembrane region" description="Helical" evidence="13">
    <location>
        <begin position="198"/>
        <end position="222"/>
    </location>
</feature>
<evidence type="ECO:0000256" key="9">
    <source>
        <dbReference type="ARBA" id="ARBA00023170"/>
    </source>
</evidence>
<feature type="region of interest" description="Disordered" evidence="12">
    <location>
        <begin position="244"/>
        <end position="275"/>
    </location>
</feature>
<dbReference type="GO" id="GO:0004888">
    <property type="term" value="F:transmembrane signaling receptor activity"/>
    <property type="evidence" value="ECO:0007669"/>
    <property type="project" value="UniProtKB-ARBA"/>
</dbReference>
<dbReference type="InterPro" id="IPR001368">
    <property type="entry name" value="TNFR/NGFR_Cys_rich_reg"/>
</dbReference>
<keyword evidence="7 13" id="KW-0472">Membrane</keyword>
<feature type="disulfide bond" evidence="11">
    <location>
        <begin position="127"/>
        <end position="140"/>
    </location>
</feature>
<dbReference type="FunFam" id="2.10.50.10:FF:000016">
    <property type="entry name" value="Tumor necrosis factor receptor superfamily member 10B"/>
    <property type="match status" value="1"/>
</dbReference>
<feature type="compositionally biased region" description="Basic and acidic residues" evidence="12">
    <location>
        <begin position="265"/>
        <end position="275"/>
    </location>
</feature>
<dbReference type="InterPro" id="IPR020465">
    <property type="entry name" value="TNFR_10"/>
</dbReference>
<dbReference type="GO" id="GO:0006915">
    <property type="term" value="P:apoptotic process"/>
    <property type="evidence" value="ECO:0007669"/>
    <property type="project" value="UniProtKB-KW"/>
</dbReference>
<comment type="subcellular location">
    <subcellularLocation>
        <location evidence="1">Membrane</location>
        <topology evidence="1">Single-pass type I membrane protein</topology>
    </subcellularLocation>
</comment>
<dbReference type="InterPro" id="IPR034024">
    <property type="entry name" value="TNFRSF10_N"/>
</dbReference>
<reference evidence="15" key="1">
    <citation type="submission" date="2025-08" db="UniProtKB">
        <authorList>
            <consortium name="Ensembl"/>
        </authorList>
    </citation>
    <scope>IDENTIFICATION</scope>
</reference>